<keyword evidence="6 12" id="KW-0547">Nucleotide-binding</keyword>
<evidence type="ECO:0000259" key="19">
    <source>
        <dbReference type="PROSITE" id="PS50042"/>
    </source>
</evidence>
<dbReference type="CDD" id="cd05572">
    <property type="entry name" value="STKc_cGK"/>
    <property type="match status" value="1"/>
</dbReference>
<evidence type="ECO:0000256" key="14">
    <source>
        <dbReference type="PIRSR" id="PIRSR000559-2"/>
    </source>
</evidence>
<evidence type="ECO:0000256" key="16">
    <source>
        <dbReference type="SAM" id="Coils"/>
    </source>
</evidence>
<dbReference type="InterPro" id="IPR000719">
    <property type="entry name" value="Prot_kinase_dom"/>
</dbReference>
<keyword evidence="9 12" id="KW-0142">cGMP-binding</keyword>
<evidence type="ECO:0000256" key="15">
    <source>
        <dbReference type="PROSITE-ProRule" id="PRU10141"/>
    </source>
</evidence>
<proteinExistence type="inferred from homology"/>
<evidence type="ECO:0000313" key="22">
    <source>
        <dbReference type="Proteomes" id="UP000015104"/>
    </source>
</evidence>
<feature type="domain" description="Protein kinase" evidence="18">
    <location>
        <begin position="487"/>
        <end position="747"/>
    </location>
</feature>
<dbReference type="Pfam" id="PF00069">
    <property type="entry name" value="Pkinase"/>
    <property type="match status" value="1"/>
</dbReference>
<evidence type="ECO:0000256" key="4">
    <source>
        <dbReference type="ARBA" id="ARBA00022535"/>
    </source>
</evidence>
<keyword evidence="7 12" id="KW-0418">Kinase</keyword>
<dbReference type="InterPro" id="IPR000595">
    <property type="entry name" value="cNMP-bd_dom"/>
</dbReference>
<feature type="active site" description="Proton acceptor" evidence="13">
    <location>
        <position position="611"/>
    </location>
</feature>
<feature type="coiled-coil region" evidence="16">
    <location>
        <begin position="51"/>
        <end position="78"/>
    </location>
</feature>
<keyword evidence="5 12" id="KW-0808">Transferase</keyword>
<dbReference type="PANTHER" id="PTHR24353">
    <property type="entry name" value="CYCLIC NUCLEOTIDE-DEPENDENT PROTEIN KINASE"/>
    <property type="match status" value="1"/>
</dbReference>
<evidence type="ECO:0000259" key="20">
    <source>
        <dbReference type="PROSITE" id="PS51285"/>
    </source>
</evidence>
<name>T1KDI6_TETUR</name>
<dbReference type="SUPFAM" id="SSF51206">
    <property type="entry name" value="cAMP-binding domain-like"/>
    <property type="match status" value="2"/>
</dbReference>
<dbReference type="GO" id="GO:0005524">
    <property type="term" value="F:ATP binding"/>
    <property type="evidence" value="ECO:0007669"/>
    <property type="project" value="UniProtKB-UniRule"/>
</dbReference>
<evidence type="ECO:0000256" key="5">
    <source>
        <dbReference type="ARBA" id="ARBA00022679"/>
    </source>
</evidence>
<dbReference type="PROSITE" id="PS00108">
    <property type="entry name" value="PROTEIN_KINASE_ST"/>
    <property type="match status" value="1"/>
</dbReference>
<reference evidence="21" key="2">
    <citation type="submission" date="2015-06" db="UniProtKB">
        <authorList>
            <consortium name="EnsemblMetazoa"/>
        </authorList>
    </citation>
    <scope>IDENTIFICATION</scope>
</reference>
<dbReference type="EC" id="2.7.11.12" evidence="2 12"/>
<dbReference type="Gene3D" id="3.30.200.20">
    <property type="entry name" value="Phosphorylase Kinase, domain 1"/>
    <property type="match status" value="1"/>
</dbReference>
<dbReference type="SUPFAM" id="SSF56112">
    <property type="entry name" value="Protein kinase-like (PK-like)"/>
    <property type="match status" value="1"/>
</dbReference>
<comment type="similarity">
    <text evidence="1 12">Belongs to the protein kinase superfamily. AGC Ser/Thr protein kinase family. cGMP subfamily.</text>
</comment>
<dbReference type="PROSITE" id="PS00107">
    <property type="entry name" value="PROTEIN_KINASE_ATP"/>
    <property type="match status" value="1"/>
</dbReference>
<dbReference type="Proteomes" id="UP000015104">
    <property type="component" value="Unassembled WGS sequence"/>
</dbReference>
<dbReference type="SMART" id="SM00133">
    <property type="entry name" value="S_TK_X"/>
    <property type="match status" value="1"/>
</dbReference>
<evidence type="ECO:0000256" key="9">
    <source>
        <dbReference type="ARBA" id="ARBA00022992"/>
    </source>
</evidence>
<dbReference type="STRING" id="32264.T1KDI6"/>
<evidence type="ECO:0000256" key="11">
    <source>
        <dbReference type="ARBA" id="ARBA00047462"/>
    </source>
</evidence>
<dbReference type="PANTHER" id="PTHR24353:SF111">
    <property type="match status" value="1"/>
</dbReference>
<feature type="binding site" evidence="14">
    <location>
        <begin position="493"/>
        <end position="501"/>
    </location>
    <ligand>
        <name>ATP</name>
        <dbReference type="ChEBI" id="CHEBI:30616"/>
    </ligand>
</feature>
<dbReference type="PROSITE" id="PS51285">
    <property type="entry name" value="AGC_KINASE_CTER"/>
    <property type="match status" value="1"/>
</dbReference>
<dbReference type="PIRSF" id="PIRSF000559">
    <property type="entry name" value="cGMP-dep_kinase"/>
    <property type="match status" value="1"/>
</dbReference>
<evidence type="ECO:0000256" key="3">
    <source>
        <dbReference type="ARBA" id="ARBA00022527"/>
    </source>
</evidence>
<dbReference type="InterPro" id="IPR000961">
    <property type="entry name" value="AGC-kinase_C"/>
</dbReference>
<dbReference type="InterPro" id="IPR014710">
    <property type="entry name" value="RmlC-like_jellyroll"/>
</dbReference>
<dbReference type="Pfam" id="PF00027">
    <property type="entry name" value="cNMP_binding"/>
    <property type="match status" value="2"/>
</dbReference>
<dbReference type="PROSITE" id="PS50011">
    <property type="entry name" value="PROTEIN_KINASE_DOM"/>
    <property type="match status" value="1"/>
</dbReference>
<dbReference type="InterPro" id="IPR002374">
    <property type="entry name" value="cGMP_dep_kinase"/>
</dbReference>
<dbReference type="CDD" id="cd00038">
    <property type="entry name" value="CAP_ED"/>
    <property type="match status" value="2"/>
</dbReference>
<comment type="catalytic activity">
    <reaction evidence="11">
        <text>L-seryl-[protein] + ATP = O-phospho-L-seryl-[protein] + ADP + H(+)</text>
        <dbReference type="Rhea" id="RHEA:17989"/>
        <dbReference type="Rhea" id="RHEA-COMP:9863"/>
        <dbReference type="Rhea" id="RHEA-COMP:11604"/>
        <dbReference type="ChEBI" id="CHEBI:15378"/>
        <dbReference type="ChEBI" id="CHEBI:29999"/>
        <dbReference type="ChEBI" id="CHEBI:30616"/>
        <dbReference type="ChEBI" id="CHEBI:83421"/>
        <dbReference type="ChEBI" id="CHEBI:456216"/>
        <dbReference type="EC" id="2.7.11.12"/>
    </reaction>
</comment>
<dbReference type="SMART" id="SM00100">
    <property type="entry name" value="cNMP"/>
    <property type="match status" value="2"/>
</dbReference>
<dbReference type="InterPro" id="IPR018488">
    <property type="entry name" value="cNMP-bd_CS"/>
</dbReference>
<dbReference type="SMART" id="SM00220">
    <property type="entry name" value="S_TKc"/>
    <property type="match status" value="1"/>
</dbReference>
<organism evidence="21 22">
    <name type="scientific">Tetranychus urticae</name>
    <name type="common">Two-spotted spider mite</name>
    <dbReference type="NCBI Taxonomy" id="32264"/>
    <lineage>
        <taxon>Eukaryota</taxon>
        <taxon>Metazoa</taxon>
        <taxon>Ecdysozoa</taxon>
        <taxon>Arthropoda</taxon>
        <taxon>Chelicerata</taxon>
        <taxon>Arachnida</taxon>
        <taxon>Acari</taxon>
        <taxon>Acariformes</taxon>
        <taxon>Trombidiformes</taxon>
        <taxon>Prostigmata</taxon>
        <taxon>Eleutherengona</taxon>
        <taxon>Raphignathae</taxon>
        <taxon>Tetranychoidea</taxon>
        <taxon>Tetranychidae</taxon>
        <taxon>Tetranychus</taxon>
    </lineage>
</organism>
<keyword evidence="22" id="KW-1185">Reference proteome</keyword>
<evidence type="ECO:0000256" key="1">
    <source>
        <dbReference type="ARBA" id="ARBA00006352"/>
    </source>
</evidence>
<feature type="region of interest" description="Disordered" evidence="17">
    <location>
        <begin position="767"/>
        <end position="799"/>
    </location>
</feature>
<evidence type="ECO:0000256" key="7">
    <source>
        <dbReference type="ARBA" id="ARBA00022777"/>
    </source>
</evidence>
<dbReference type="HOGENOM" id="CLU_000288_73_2_1"/>
<comment type="catalytic activity">
    <reaction evidence="10 12">
        <text>L-threonyl-[protein] + ATP = O-phospho-L-threonyl-[protein] + ADP + H(+)</text>
        <dbReference type="Rhea" id="RHEA:46608"/>
        <dbReference type="Rhea" id="RHEA-COMP:11060"/>
        <dbReference type="Rhea" id="RHEA-COMP:11605"/>
        <dbReference type="ChEBI" id="CHEBI:15378"/>
        <dbReference type="ChEBI" id="CHEBI:30013"/>
        <dbReference type="ChEBI" id="CHEBI:30616"/>
        <dbReference type="ChEBI" id="CHEBI:61977"/>
        <dbReference type="ChEBI" id="CHEBI:456216"/>
        <dbReference type="EC" id="2.7.11.12"/>
    </reaction>
</comment>
<evidence type="ECO:0000256" key="17">
    <source>
        <dbReference type="SAM" id="MobiDB-lite"/>
    </source>
</evidence>
<dbReference type="FunFam" id="2.60.120.10:FF:000035">
    <property type="entry name" value="cGMP-dependent protein kinase"/>
    <property type="match status" value="1"/>
</dbReference>
<keyword evidence="16" id="KW-0175">Coiled coil</keyword>
<evidence type="ECO:0000256" key="10">
    <source>
        <dbReference type="ARBA" id="ARBA00047298"/>
    </source>
</evidence>
<dbReference type="GO" id="GO:0004692">
    <property type="term" value="F:cGMP-dependent protein kinase activity"/>
    <property type="evidence" value="ECO:0007669"/>
    <property type="project" value="UniProtKB-EC"/>
</dbReference>
<dbReference type="PROSITE" id="PS00889">
    <property type="entry name" value="CNMP_BINDING_2"/>
    <property type="match status" value="2"/>
</dbReference>
<accession>T1KDI6</accession>
<dbReference type="AlphaFoldDB" id="T1KDI6"/>
<feature type="domain" description="Cyclic nucleotide-binding" evidence="19">
    <location>
        <begin position="156"/>
        <end position="271"/>
    </location>
</feature>
<dbReference type="EMBL" id="CAEY01002017">
    <property type="status" value="NOT_ANNOTATED_CDS"/>
    <property type="molecule type" value="Genomic_DNA"/>
</dbReference>
<dbReference type="PROSITE" id="PS50042">
    <property type="entry name" value="CNMP_BINDING_3"/>
    <property type="match status" value="2"/>
</dbReference>
<dbReference type="GO" id="GO:0030553">
    <property type="term" value="F:cGMP binding"/>
    <property type="evidence" value="ECO:0007669"/>
    <property type="project" value="UniProtKB-KW"/>
</dbReference>
<dbReference type="InterPro" id="IPR008271">
    <property type="entry name" value="Ser/Thr_kinase_AS"/>
</dbReference>
<keyword evidence="8 12" id="KW-0067">ATP-binding</keyword>
<dbReference type="PROSITE" id="PS00888">
    <property type="entry name" value="CNMP_BINDING_1"/>
    <property type="match status" value="2"/>
</dbReference>
<feature type="domain" description="AGC-kinase C-terminal" evidence="20">
    <location>
        <begin position="748"/>
        <end position="799"/>
    </location>
</feature>
<dbReference type="InterPro" id="IPR018490">
    <property type="entry name" value="cNMP-bd_dom_sf"/>
</dbReference>
<evidence type="ECO:0000256" key="6">
    <source>
        <dbReference type="ARBA" id="ARBA00022741"/>
    </source>
</evidence>
<evidence type="ECO:0000313" key="21">
    <source>
        <dbReference type="EnsemblMetazoa" id="tetur09g03060.1"/>
    </source>
</evidence>
<feature type="domain" description="Cyclic nucleotide-binding" evidence="19">
    <location>
        <begin position="274"/>
        <end position="382"/>
    </location>
</feature>
<feature type="binding site" evidence="14 15">
    <location>
        <position position="517"/>
    </location>
    <ligand>
        <name>ATP</name>
        <dbReference type="ChEBI" id="CHEBI:30616"/>
    </ligand>
</feature>
<dbReference type="Gene3D" id="2.60.120.10">
    <property type="entry name" value="Jelly Rolls"/>
    <property type="match status" value="2"/>
</dbReference>
<evidence type="ECO:0000256" key="13">
    <source>
        <dbReference type="PIRSR" id="PIRSR000559-1"/>
    </source>
</evidence>
<evidence type="ECO:0000256" key="8">
    <source>
        <dbReference type="ARBA" id="ARBA00022840"/>
    </source>
</evidence>
<keyword evidence="4 12" id="KW-0140">cGMP</keyword>
<dbReference type="Gene3D" id="1.10.510.10">
    <property type="entry name" value="Transferase(Phosphotransferase) domain 1"/>
    <property type="match status" value="1"/>
</dbReference>
<evidence type="ECO:0000256" key="12">
    <source>
        <dbReference type="PIRNR" id="PIRNR000559"/>
    </source>
</evidence>
<dbReference type="EnsemblMetazoa" id="tetur09g03060.1">
    <property type="protein sequence ID" value="tetur09g03060.1"/>
    <property type="gene ID" value="tetur09g03060"/>
</dbReference>
<dbReference type="InterPro" id="IPR011009">
    <property type="entry name" value="Kinase-like_dom_sf"/>
</dbReference>
<dbReference type="InterPro" id="IPR035014">
    <property type="entry name" value="STKc_cGK"/>
</dbReference>
<evidence type="ECO:0000259" key="18">
    <source>
        <dbReference type="PROSITE" id="PS50011"/>
    </source>
</evidence>
<protein>
    <recommendedName>
        <fullName evidence="2 12">cGMP-dependent protein kinase</fullName>
        <ecNumber evidence="2 12">2.7.11.12</ecNumber>
    </recommendedName>
</protein>
<dbReference type="InterPro" id="IPR017441">
    <property type="entry name" value="Protein_kinase_ATP_BS"/>
</dbReference>
<dbReference type="GO" id="GO:0106310">
    <property type="term" value="F:protein serine kinase activity"/>
    <property type="evidence" value="ECO:0007669"/>
    <property type="project" value="RHEA"/>
</dbReference>
<dbReference type="FunFam" id="1.10.510.10:FF:000096">
    <property type="entry name" value="cGMP-dependent protein kinase"/>
    <property type="match status" value="1"/>
</dbReference>
<sequence length="799" mass="90353">MSDSNVNMMITDVSAMQDDSNVTMGGAAINGSINGGPTDLEALCQSQAKLIESLKLTLEKQNHEIREINSQLDMYKSIFNVGSSRRSQAVDSFGVPLPFNVQPKQNQPRKTRLMGISAEPQASLSLLELMETKFAEYPKSQAARDLIVAAILENDFMKNLGQQQIEEITDAMSPVSYQPDDLIIKEGDIGSDVFILEEGRVEVSKEGRVLHTMGPGKVFGELAVLYNCTRTASVKAIGLCKLWAIHRQCFQSIMMKTGLIKQKEYMEFLKTVPSFSKLPDEHITKIVDVLEEAVYKQGDYIIRQGAKGVTFYIIRKGTVRVTIKDPDEPGDLNSPPGEKFIRTLGRGDSFGERALTSDDIRTANVIAHSEDVHCLVMDRDSFLVCLHTQLCNSVMTALSCLSNSVHLDQLVPNDNRQTQRPSINLILSAFLKVSVFAIKLIINRLPGSFKQLFNNLEDFKSKQYDDSNLHLRQKLEEQFEGINLCDLRVVSTLGVGGFGRVELVTLVNDSDRSFALKVMKKAQIVETRQQQHILSEKTIMMEANCPFIVKLFKTFKDSKYLYMLMESCLGGELWTILRDRGYFDEPTTRFYTSCVIEAFDYLHSRNIIYRDLKPENMLLDRFGYVKLTDFGFAKKLHPPGRKTWTFCGTPEYVAPEVILNRGHDYSADYWSLGVLMFELLTGTPPFTGPDPMQTYTIILKGINAIDFPRMISSNANHLIKKLCKDNPSERLGYQKDGIDDIRKHKWFDGFYWEGLRNRTLTPPIVPAVRHPTDTSNFDNYPAETDPPPTDDNSGWDEQF</sequence>
<evidence type="ECO:0000256" key="2">
    <source>
        <dbReference type="ARBA" id="ARBA00012428"/>
    </source>
</evidence>
<dbReference type="eggNOG" id="KOG0614">
    <property type="taxonomic scope" value="Eukaryota"/>
</dbReference>
<reference evidence="22" key="1">
    <citation type="submission" date="2011-08" db="EMBL/GenBank/DDBJ databases">
        <authorList>
            <person name="Rombauts S."/>
        </authorList>
    </citation>
    <scope>NUCLEOTIDE SEQUENCE</scope>
    <source>
        <strain evidence="22">London</strain>
    </source>
</reference>
<keyword evidence="3 12" id="KW-0723">Serine/threonine-protein kinase</keyword>